<name>A0A7Z0MNU3_9GAMM</name>
<comment type="caution">
    <text evidence="1">The sequence shown here is derived from an EMBL/GenBank/DDBJ whole genome shotgun (WGS) entry which is preliminary data.</text>
</comment>
<reference evidence="1 2" key="1">
    <citation type="submission" date="2020-05" db="EMBL/GenBank/DDBJ databases">
        <title>Horizontal transmission and recombination maintain forever young bacterial symbiont genomes.</title>
        <authorList>
            <person name="Russell S.L."/>
            <person name="Pepper-Tunick E."/>
            <person name="Svedberg J."/>
            <person name="Byrne A."/>
            <person name="Ruelas Castillo J."/>
            <person name="Vollmers C."/>
            <person name="Beinart R.A."/>
            <person name="Corbett-Detig R."/>
        </authorList>
    </citation>
    <scope>NUCLEOTIDE SEQUENCE [LARGE SCALE GENOMIC DNA]</scope>
    <source>
        <strain evidence="1">4727-3</strain>
    </source>
</reference>
<proteinExistence type="predicted"/>
<evidence type="ECO:0000313" key="2">
    <source>
        <dbReference type="Proteomes" id="UP000537890"/>
    </source>
</evidence>
<dbReference type="EMBL" id="JACCHS010000065">
    <property type="protein sequence ID" value="NYT46984.1"/>
    <property type="molecule type" value="Genomic_DNA"/>
</dbReference>
<protein>
    <submittedName>
        <fullName evidence="1">Uncharacterized protein</fullName>
    </submittedName>
</protein>
<dbReference type="Proteomes" id="UP000537890">
    <property type="component" value="Unassembled WGS sequence"/>
</dbReference>
<organism evidence="1 2">
    <name type="scientific">Candidatus Methanofishera endochildressiae</name>
    <dbReference type="NCBI Taxonomy" id="2738884"/>
    <lineage>
        <taxon>Bacteria</taxon>
        <taxon>Pseudomonadati</taxon>
        <taxon>Pseudomonadota</taxon>
        <taxon>Gammaproteobacteria</taxon>
        <taxon>Candidatus Methanofishera</taxon>
    </lineage>
</organism>
<gene>
    <name evidence="1" type="ORF">H0A75_04570</name>
</gene>
<sequence length="67" mass="7365">MEKTDRGTTAVPVHVLIYELIYANTGNQNTAGVVISETKIGKYKLYSEFATSFTCMVLSPVAHVKQV</sequence>
<dbReference type="AlphaFoldDB" id="A0A7Z0MNU3"/>
<evidence type="ECO:0000313" key="1">
    <source>
        <dbReference type="EMBL" id="NYT46984.1"/>
    </source>
</evidence>
<accession>A0A7Z0MNU3</accession>